<keyword evidence="3 6" id="KW-0812">Transmembrane</keyword>
<evidence type="ECO:0000256" key="2">
    <source>
        <dbReference type="ARBA" id="ARBA00022475"/>
    </source>
</evidence>
<dbReference type="SUPFAM" id="SSF81321">
    <property type="entry name" value="Family A G protein-coupled receptor-like"/>
    <property type="match status" value="1"/>
</dbReference>
<evidence type="ECO:0000256" key="3">
    <source>
        <dbReference type="ARBA" id="ARBA00022692"/>
    </source>
</evidence>
<dbReference type="Pfam" id="PF00001">
    <property type="entry name" value="7tm_1"/>
    <property type="match status" value="1"/>
</dbReference>
<evidence type="ECO:0000313" key="8">
    <source>
        <dbReference type="Ensembl" id="ENSCINP00000009829.3"/>
    </source>
</evidence>
<reference evidence="9" key="1">
    <citation type="journal article" date="2002" name="Science">
        <title>The draft genome of Ciona intestinalis: insights into chordate and vertebrate origins.</title>
        <authorList>
            <person name="Dehal P."/>
            <person name="Satou Y."/>
            <person name="Campbell R.K."/>
            <person name="Chapman J."/>
            <person name="Degnan B."/>
            <person name="De Tomaso A."/>
            <person name="Davidson B."/>
            <person name="Di Gregorio A."/>
            <person name="Gelpke M."/>
            <person name="Goodstein D.M."/>
            <person name="Harafuji N."/>
            <person name="Hastings K.E."/>
            <person name="Ho I."/>
            <person name="Hotta K."/>
            <person name="Huang W."/>
            <person name="Kawashima T."/>
            <person name="Lemaire P."/>
            <person name="Martinez D."/>
            <person name="Meinertzhagen I.A."/>
            <person name="Necula S."/>
            <person name="Nonaka M."/>
            <person name="Putnam N."/>
            <person name="Rash S."/>
            <person name="Saiga H."/>
            <person name="Satake M."/>
            <person name="Terry A."/>
            <person name="Yamada L."/>
            <person name="Wang H.G."/>
            <person name="Awazu S."/>
            <person name="Azumi K."/>
            <person name="Boore J."/>
            <person name="Branno M."/>
            <person name="Chin-Bow S."/>
            <person name="DeSantis R."/>
            <person name="Doyle S."/>
            <person name="Francino P."/>
            <person name="Keys D.N."/>
            <person name="Haga S."/>
            <person name="Hayashi H."/>
            <person name="Hino K."/>
            <person name="Imai K.S."/>
            <person name="Inaba K."/>
            <person name="Kano S."/>
            <person name="Kobayashi K."/>
            <person name="Kobayashi M."/>
            <person name="Lee B.I."/>
            <person name="Makabe K.W."/>
            <person name="Manohar C."/>
            <person name="Matassi G."/>
            <person name="Medina M."/>
            <person name="Mochizuki Y."/>
            <person name="Mount S."/>
            <person name="Morishita T."/>
            <person name="Miura S."/>
            <person name="Nakayama A."/>
            <person name="Nishizaka S."/>
            <person name="Nomoto H."/>
            <person name="Ohta F."/>
            <person name="Oishi K."/>
            <person name="Rigoutsos I."/>
            <person name="Sano M."/>
            <person name="Sasaki A."/>
            <person name="Sasakura Y."/>
            <person name="Shoguchi E."/>
            <person name="Shin-i T."/>
            <person name="Spagnuolo A."/>
            <person name="Stainier D."/>
            <person name="Suzuki M.M."/>
            <person name="Tassy O."/>
            <person name="Takatori N."/>
            <person name="Tokuoka M."/>
            <person name="Yagi K."/>
            <person name="Yoshizaki F."/>
            <person name="Wada S."/>
            <person name="Zhang C."/>
            <person name="Hyatt P.D."/>
            <person name="Larimer F."/>
            <person name="Detter C."/>
            <person name="Doggett N."/>
            <person name="Glavina T."/>
            <person name="Hawkins T."/>
            <person name="Richardson P."/>
            <person name="Lucas S."/>
            <person name="Kohara Y."/>
            <person name="Levine M."/>
            <person name="Satoh N."/>
            <person name="Rokhsar D.S."/>
        </authorList>
    </citation>
    <scope>NUCLEOTIDE SEQUENCE [LARGE SCALE GENOMIC DNA]</scope>
</reference>
<reference evidence="8" key="4">
    <citation type="submission" date="2025-09" db="UniProtKB">
        <authorList>
            <consortium name="Ensembl"/>
        </authorList>
    </citation>
    <scope>IDENTIFICATION</scope>
</reference>
<evidence type="ECO:0000313" key="9">
    <source>
        <dbReference type="Proteomes" id="UP000008144"/>
    </source>
</evidence>
<dbReference type="AlphaFoldDB" id="F6PRI1"/>
<comment type="subcellular location">
    <subcellularLocation>
        <location evidence="1">Cell membrane</location>
        <topology evidence="1">Multi-pass membrane protein</topology>
    </subcellularLocation>
</comment>
<dbReference type="GeneTree" id="ENSGT01030000234555"/>
<dbReference type="GO" id="GO:0005886">
    <property type="term" value="C:plasma membrane"/>
    <property type="evidence" value="ECO:0000318"/>
    <property type="project" value="GO_Central"/>
</dbReference>
<reference evidence="8" key="2">
    <citation type="journal article" date="2008" name="Genome Biol.">
        <title>Improved genome assembly and evidence-based global gene model set for the chordate Ciona intestinalis: new insight into intron and operon populations.</title>
        <authorList>
            <person name="Satou Y."/>
            <person name="Mineta K."/>
            <person name="Ogasawara M."/>
            <person name="Sasakura Y."/>
            <person name="Shoguchi E."/>
            <person name="Ueno K."/>
            <person name="Yamada L."/>
            <person name="Matsumoto J."/>
            <person name="Wasserscheid J."/>
            <person name="Dewar K."/>
            <person name="Wiley G.B."/>
            <person name="Macmil S.L."/>
            <person name="Roe B.A."/>
            <person name="Zeller R.W."/>
            <person name="Hastings K.E."/>
            <person name="Lemaire P."/>
            <person name="Lindquist E."/>
            <person name="Endo T."/>
            <person name="Hotta K."/>
            <person name="Inaba K."/>
        </authorList>
    </citation>
    <scope>NUCLEOTIDE SEQUENCE [LARGE SCALE GENOMIC DNA]</scope>
    <source>
        <strain evidence="8">wild type</strain>
    </source>
</reference>
<keyword evidence="5 6" id="KW-0472">Membrane</keyword>
<feature type="transmembrane region" description="Helical" evidence="6">
    <location>
        <begin position="157"/>
        <end position="179"/>
    </location>
</feature>
<dbReference type="InParanoid" id="F6PRI1"/>
<dbReference type="PRINTS" id="PR00237">
    <property type="entry name" value="GPCRRHODOPSN"/>
</dbReference>
<organism evidence="8 9">
    <name type="scientific">Ciona intestinalis</name>
    <name type="common">Transparent sea squirt</name>
    <name type="synonym">Ascidia intestinalis</name>
    <dbReference type="NCBI Taxonomy" id="7719"/>
    <lineage>
        <taxon>Eukaryota</taxon>
        <taxon>Metazoa</taxon>
        <taxon>Chordata</taxon>
        <taxon>Tunicata</taxon>
        <taxon>Ascidiacea</taxon>
        <taxon>Phlebobranchia</taxon>
        <taxon>Cionidae</taxon>
        <taxon>Ciona</taxon>
    </lineage>
</organism>
<dbReference type="Ensembl" id="ENSCINT00000009829.3">
    <property type="protein sequence ID" value="ENSCINP00000009829.3"/>
    <property type="gene ID" value="ENSCING00000004750.3"/>
</dbReference>
<feature type="transmembrane region" description="Helical" evidence="6">
    <location>
        <begin position="257"/>
        <end position="277"/>
    </location>
</feature>
<keyword evidence="2" id="KW-1003">Cell membrane</keyword>
<name>F6PRI1_CIOIN</name>
<evidence type="ECO:0000259" key="7">
    <source>
        <dbReference type="PROSITE" id="PS50262"/>
    </source>
</evidence>
<keyword evidence="4 6" id="KW-1133">Transmembrane helix</keyword>
<accession>A0A1W2W7K6</accession>
<feature type="transmembrane region" description="Helical" evidence="6">
    <location>
        <begin position="185"/>
        <end position="214"/>
    </location>
</feature>
<dbReference type="PROSITE" id="PS50262">
    <property type="entry name" value="G_PROTEIN_RECEP_F1_2"/>
    <property type="match status" value="1"/>
</dbReference>
<dbReference type="GeneID" id="100183486"/>
<reference evidence="8" key="3">
    <citation type="submission" date="2025-08" db="UniProtKB">
        <authorList>
            <consortium name="Ensembl"/>
        </authorList>
    </citation>
    <scope>IDENTIFICATION</scope>
</reference>
<dbReference type="GO" id="GO:0001609">
    <property type="term" value="F:G protein-coupled adenosine receptor activity"/>
    <property type="evidence" value="ECO:0000318"/>
    <property type="project" value="GO_Central"/>
</dbReference>
<evidence type="ECO:0000256" key="5">
    <source>
        <dbReference type="ARBA" id="ARBA00023136"/>
    </source>
</evidence>
<dbReference type="OMA" id="KLGHACK"/>
<evidence type="ECO:0000256" key="4">
    <source>
        <dbReference type="ARBA" id="ARBA00022989"/>
    </source>
</evidence>
<evidence type="ECO:0000256" key="1">
    <source>
        <dbReference type="ARBA" id="ARBA00004651"/>
    </source>
</evidence>
<evidence type="ECO:0000256" key="6">
    <source>
        <dbReference type="SAM" id="Phobius"/>
    </source>
</evidence>
<dbReference type="PANTHER" id="PTHR22750">
    <property type="entry name" value="G-PROTEIN COUPLED RECEPTOR"/>
    <property type="match status" value="1"/>
</dbReference>
<dbReference type="RefSeq" id="XP_002120969.1">
    <property type="nucleotide sequence ID" value="XM_002120933.5"/>
</dbReference>
<dbReference type="EMBL" id="EAAA01001769">
    <property type="status" value="NOT_ANNOTATED_CDS"/>
    <property type="molecule type" value="Genomic_DNA"/>
</dbReference>
<dbReference type="Proteomes" id="UP000008144">
    <property type="component" value="Chromosome 3"/>
</dbReference>
<feature type="transmembrane region" description="Helical" evidence="6">
    <location>
        <begin position="292"/>
        <end position="310"/>
    </location>
</feature>
<sequence>MNTTAILPGAANSTQTVFNRLEACLLTVSCEHDDLSISAVIVAFAVLALLENCALAAAILTWKLGHACKMFWFLWHLSVADGMLAVTFVFFHTMVILSCPNHFSCQSNSSVQSTVVFVMFFANILSSHLFVLAATLDRFIAIKHPLRYSELMTSRRVRIVSLIIWVVSFLIPIGGGLGLNFGNSSIAYSVTTLTAAVISLTAAVVVIALNIWMVKFAISIIMSMQTPPPSTQHQPSRPSIVPNIGIINESLKPATTLALFVVSFIVSCAPWSVALIVCEEVKKCTIKQHQDYTLVLVLFHAIVIPFIYGFRVEEIRHRVIIFWKRVFDRAPHPAGVYR</sequence>
<dbReference type="InterPro" id="IPR017452">
    <property type="entry name" value="GPCR_Rhodpsn_7TM"/>
</dbReference>
<dbReference type="GO" id="GO:0007186">
    <property type="term" value="P:G protein-coupled receptor signaling pathway"/>
    <property type="evidence" value="ECO:0000318"/>
    <property type="project" value="GO_Central"/>
</dbReference>
<feature type="domain" description="G-protein coupled receptors family 1 profile" evidence="7">
    <location>
        <begin position="51"/>
        <end position="308"/>
    </location>
</feature>
<accession>F6PRI1</accession>
<dbReference type="STRING" id="7719.ENSCINP00000009829"/>
<feature type="transmembrane region" description="Helical" evidence="6">
    <location>
        <begin position="115"/>
        <end position="136"/>
    </location>
</feature>
<dbReference type="OrthoDB" id="10034726at2759"/>
<dbReference type="Gene3D" id="1.20.1070.10">
    <property type="entry name" value="Rhodopsin 7-helix transmembrane proteins"/>
    <property type="match status" value="1"/>
</dbReference>
<feature type="transmembrane region" description="Helical" evidence="6">
    <location>
        <begin position="35"/>
        <end position="60"/>
    </location>
</feature>
<dbReference type="HOGENOM" id="CLU_821247_0_0_1"/>
<gene>
    <name evidence="8" type="primary">LOC100183486</name>
</gene>
<protein>
    <submittedName>
        <fullName evidence="8">Melanocyte-stimulating hormone receptor</fullName>
    </submittedName>
</protein>
<feature type="transmembrane region" description="Helical" evidence="6">
    <location>
        <begin position="72"/>
        <end position="95"/>
    </location>
</feature>
<dbReference type="InterPro" id="IPR000276">
    <property type="entry name" value="GPCR_Rhodpsn"/>
</dbReference>
<dbReference type="KEGG" id="cin:100183486"/>
<keyword evidence="9" id="KW-1185">Reference proteome</keyword>
<proteinExistence type="predicted"/>